<dbReference type="InterPro" id="IPR023753">
    <property type="entry name" value="FAD/NAD-binding_dom"/>
</dbReference>
<evidence type="ECO:0000256" key="1">
    <source>
        <dbReference type="ARBA" id="ARBA00022630"/>
    </source>
</evidence>
<gene>
    <name evidence="5" type="ORF">GCM10025874_15020</name>
</gene>
<dbReference type="PRINTS" id="PR00469">
    <property type="entry name" value="PNDRDTASEII"/>
</dbReference>
<evidence type="ECO:0000256" key="2">
    <source>
        <dbReference type="ARBA" id="ARBA00022827"/>
    </source>
</evidence>
<evidence type="ECO:0000256" key="3">
    <source>
        <dbReference type="ARBA" id="ARBA00023002"/>
    </source>
</evidence>
<dbReference type="Pfam" id="PF07992">
    <property type="entry name" value="Pyr_redox_2"/>
    <property type="match status" value="1"/>
</dbReference>
<comment type="caution">
    <text evidence="5">The sequence shown here is derived from an EMBL/GenBank/DDBJ whole genome shotgun (WGS) entry which is preliminary data.</text>
</comment>
<evidence type="ECO:0000259" key="4">
    <source>
        <dbReference type="Pfam" id="PF07992"/>
    </source>
</evidence>
<protein>
    <submittedName>
        <fullName evidence="5">Pyridine nucleotide-disulfide oxidoreductase</fullName>
    </submittedName>
</protein>
<dbReference type="InterPro" id="IPR016156">
    <property type="entry name" value="FAD/NAD-linked_Rdtase_dimer_sf"/>
</dbReference>
<dbReference type="RefSeq" id="WP_284231618.1">
    <property type="nucleotide sequence ID" value="NZ_BSUL01000001.1"/>
</dbReference>
<evidence type="ECO:0000313" key="6">
    <source>
        <dbReference type="Proteomes" id="UP001157160"/>
    </source>
</evidence>
<dbReference type="PANTHER" id="PTHR43557">
    <property type="entry name" value="APOPTOSIS-INDUCING FACTOR 1"/>
    <property type="match status" value="1"/>
</dbReference>
<evidence type="ECO:0000313" key="5">
    <source>
        <dbReference type="EMBL" id="GMA28249.1"/>
    </source>
</evidence>
<dbReference type="AlphaFoldDB" id="A0AA37UG38"/>
<keyword evidence="6" id="KW-1185">Reference proteome</keyword>
<dbReference type="PANTHER" id="PTHR43557:SF4">
    <property type="entry name" value="APOPTOSIS-INDUCING FACTOR 1, MITOCHONDRIAL"/>
    <property type="match status" value="1"/>
</dbReference>
<dbReference type="SUPFAM" id="SSF55424">
    <property type="entry name" value="FAD/NAD-linked reductases, dimerisation (C-terminal) domain"/>
    <property type="match status" value="1"/>
</dbReference>
<accession>A0AA37UG38</accession>
<dbReference type="GO" id="GO:0005737">
    <property type="term" value="C:cytoplasm"/>
    <property type="evidence" value="ECO:0007669"/>
    <property type="project" value="TreeGrafter"/>
</dbReference>
<dbReference type="Proteomes" id="UP001157160">
    <property type="component" value="Unassembled WGS sequence"/>
</dbReference>
<feature type="domain" description="FAD/NAD(P)-binding" evidence="4">
    <location>
        <begin position="6"/>
        <end position="298"/>
    </location>
</feature>
<reference evidence="5 6" key="1">
    <citation type="journal article" date="2014" name="Int. J. Syst. Evol. Microbiol.">
        <title>Complete genome sequence of Corynebacterium casei LMG S-19264T (=DSM 44701T), isolated from a smear-ripened cheese.</title>
        <authorList>
            <consortium name="US DOE Joint Genome Institute (JGI-PGF)"/>
            <person name="Walter F."/>
            <person name="Albersmeier A."/>
            <person name="Kalinowski J."/>
            <person name="Ruckert C."/>
        </authorList>
    </citation>
    <scope>NUCLEOTIDE SEQUENCE [LARGE SCALE GENOMIC DNA]</scope>
    <source>
        <strain evidence="5 6">NBRC 112289</strain>
    </source>
</reference>
<dbReference type="GO" id="GO:0012501">
    <property type="term" value="P:programmed cell death"/>
    <property type="evidence" value="ECO:0007669"/>
    <property type="project" value="TreeGrafter"/>
</dbReference>
<keyword evidence="2" id="KW-0274">FAD</keyword>
<dbReference type="Gene3D" id="3.50.50.60">
    <property type="entry name" value="FAD/NAD(P)-binding domain"/>
    <property type="match status" value="2"/>
</dbReference>
<dbReference type="PRINTS" id="PR00368">
    <property type="entry name" value="FADPNR"/>
</dbReference>
<dbReference type="SUPFAM" id="SSF51905">
    <property type="entry name" value="FAD/NAD(P)-binding domain"/>
    <property type="match status" value="1"/>
</dbReference>
<dbReference type="Gene3D" id="3.30.390.30">
    <property type="match status" value="1"/>
</dbReference>
<dbReference type="EMBL" id="BSUL01000001">
    <property type="protein sequence ID" value="GMA28249.1"/>
    <property type="molecule type" value="Genomic_DNA"/>
</dbReference>
<dbReference type="GO" id="GO:0033108">
    <property type="term" value="P:mitochondrial respiratory chain complex assembly"/>
    <property type="evidence" value="ECO:0007669"/>
    <property type="project" value="TreeGrafter"/>
</dbReference>
<dbReference type="InterPro" id="IPR050446">
    <property type="entry name" value="FAD-oxidoreductase/Apoptosis"/>
</dbReference>
<dbReference type="GO" id="GO:0016174">
    <property type="term" value="F:NAD(P)H oxidase H2O2-forming activity"/>
    <property type="evidence" value="ECO:0007669"/>
    <property type="project" value="TreeGrafter"/>
</dbReference>
<keyword evidence="3" id="KW-0560">Oxidoreductase</keyword>
<name>A0AA37UG38_9MICO</name>
<organism evidence="5 6">
    <name type="scientific">Arenivirga flava</name>
    <dbReference type="NCBI Taxonomy" id="1930060"/>
    <lineage>
        <taxon>Bacteria</taxon>
        <taxon>Bacillati</taxon>
        <taxon>Actinomycetota</taxon>
        <taxon>Actinomycetes</taxon>
        <taxon>Micrococcales</taxon>
        <taxon>Microbacteriaceae</taxon>
        <taxon>Arenivirga</taxon>
    </lineage>
</organism>
<keyword evidence="1" id="KW-0285">Flavoprotein</keyword>
<proteinExistence type="predicted"/>
<sequence>MTDRFDALIIGGGMTADAAAKGFREVDGEGSIAILSEDVDPPYARPALSKKLWTDPDFAWSDAELDTAGETGAEVRLATRVIAIDTDAHEITTVDGERIGYGRLLLATGGHPSAPGFEESERVLLYRSAADYRRLRAIANGRGHVVVVGGGYIGQEIAAALVQEGVRVTLVLPDAVVGGAVFPAALARTVDAMFRDAGVELVTEARATGGREADGVVTVDLEDGTSLQADAVVVGLGIEPATGLAEEAGIDVGDGVLVDERLRTSAADVLAAGDVANYPDRILGRRRIEHVDNAQAQGRTAGRNLAGADEVYEHTPFYYSALFGNRYEAVGTLDASLRTVERWLDGGREGVVYYLDGDGHPVGVLNWNLEDRLDEARSVLASDPPLSAEQLA</sequence>
<dbReference type="GO" id="GO:0071949">
    <property type="term" value="F:FAD binding"/>
    <property type="evidence" value="ECO:0007669"/>
    <property type="project" value="TreeGrafter"/>
</dbReference>
<dbReference type="InterPro" id="IPR036188">
    <property type="entry name" value="FAD/NAD-bd_sf"/>
</dbReference>